<dbReference type="PANTHER" id="PTHR31618">
    <property type="entry name" value="MECHANOSENSITIVE ION CHANNEL PROTEIN 5"/>
    <property type="match status" value="1"/>
</dbReference>
<dbReference type="InterPro" id="IPR010920">
    <property type="entry name" value="LSM_dom_sf"/>
</dbReference>
<evidence type="ECO:0000256" key="9">
    <source>
        <dbReference type="SAM" id="Phobius"/>
    </source>
</evidence>
<dbReference type="AlphaFoldDB" id="A0A0A9C0C4"/>
<dbReference type="PIRSF" id="PIRSF017209">
    <property type="entry name" value="Memb_At2g17000_prd"/>
    <property type="match status" value="1"/>
</dbReference>
<evidence type="ECO:0000313" key="11">
    <source>
        <dbReference type="EMBL" id="JAD64972.1"/>
    </source>
</evidence>
<dbReference type="Gene3D" id="2.30.30.60">
    <property type="match status" value="1"/>
</dbReference>
<keyword evidence="6 7" id="KW-0472">Membrane</keyword>
<accession>A0A0A9C0C4</accession>
<feature type="transmembrane region" description="Helical" evidence="9">
    <location>
        <begin position="378"/>
        <end position="403"/>
    </location>
</feature>
<feature type="transmembrane region" description="Helical" evidence="9">
    <location>
        <begin position="453"/>
        <end position="473"/>
    </location>
</feature>
<feature type="compositionally biased region" description="Basic and acidic residues" evidence="8">
    <location>
        <begin position="27"/>
        <end position="37"/>
    </location>
</feature>
<evidence type="ECO:0000256" key="4">
    <source>
        <dbReference type="ARBA" id="ARBA00022692"/>
    </source>
</evidence>
<name>A0A0A9C0C4_ARUDO</name>
<dbReference type="Pfam" id="PF00924">
    <property type="entry name" value="MS_channel_2nd"/>
    <property type="match status" value="1"/>
</dbReference>
<dbReference type="EMBL" id="GBRH01232923">
    <property type="protein sequence ID" value="JAD64972.1"/>
    <property type="molecule type" value="Transcribed_RNA"/>
</dbReference>
<dbReference type="SUPFAM" id="SSF50182">
    <property type="entry name" value="Sm-like ribonucleoproteins"/>
    <property type="match status" value="1"/>
</dbReference>
<feature type="compositionally biased region" description="Low complexity" evidence="8">
    <location>
        <begin position="121"/>
        <end position="140"/>
    </location>
</feature>
<feature type="compositionally biased region" description="Basic residues" evidence="8">
    <location>
        <begin position="1"/>
        <end position="10"/>
    </location>
</feature>
<evidence type="ECO:0000256" key="6">
    <source>
        <dbReference type="ARBA" id="ARBA00023136"/>
    </source>
</evidence>
<feature type="region of interest" description="Disordered" evidence="8">
    <location>
        <begin position="1"/>
        <end position="155"/>
    </location>
</feature>
<evidence type="ECO:0000256" key="1">
    <source>
        <dbReference type="ARBA" id="ARBA00004141"/>
    </source>
</evidence>
<dbReference type="PANTHER" id="PTHR31618:SF1">
    <property type="entry name" value="EF-HAND DOMAIN-CONTAINING PROTEIN"/>
    <property type="match status" value="1"/>
</dbReference>
<evidence type="ECO:0000256" key="8">
    <source>
        <dbReference type="SAM" id="MobiDB-lite"/>
    </source>
</evidence>
<evidence type="ECO:0000259" key="10">
    <source>
        <dbReference type="Pfam" id="PF00924"/>
    </source>
</evidence>
<sequence>MEQARRKSGLRSHGSGKASSRPGSGTLDRDGGERPEVNGHAPFSFHGADGGGGAGNAAPSTNSTASTPRAPSRETSSGPTSPRSPAKVWREGSYEFWNNDGAGAGGDGRAATEAFSFKNRPSQLPLSSSQASSPSLSPQAGNAVGDGGEDPPTRLIGNFLRKQAASGAEMSLDLDLEMEELGRTAQLREQPSFSSSLERDARVSFREPQRRLSTSSESSDSDAGDGRKHSGDDGEVVRCTSTSTAAGAGPLLRAKTRSRLMDPPPQSQPAAAPAATPVIDEERKSSVPRTPIKSGNLFSGLMSGNRSGPMGKSGPMDEEEEDPFLDEDIPDDFKRGKLDALTILQWLGLFLIIAALACSLSIRILYEKKVWGLHLWRWELLVFVLICGRLVSGWVIRIAVFCVERNFLLRKRVLYFVYGVRSAVQNSLWLGLVLASWHFMFDKKVQRETNSPVLPYVTKILFCFLVATLIRLVKTLLLKVLASSFHVSTYFDRIQEALFNQYVIETLSGPPLVDENHVLEEVQELQRAGATIPNELRGVVPTKNVFEQRSIRLSGIIPKGDGSKQLSKEQGEGISIEKLHRLNQKNVSAWNMKRLMRIVRFGTLMTMDEQIQQATGEGDESATQIRSEYEAKIAAKKIFHNVAKPGSKYIYLSDLMRFMGREEAIKAMNLFEGAQEHNRVSKRSLKNWVVNAFRERKALALTLNDTKTAVNKLHQMANVVVVIIVFALCLLILGIATTHFFVFLSSQLLLAVFVFGNTLKTVFEAIVFLFVMHPFDVGDRCEIEGVQVVVEEMNIMTTVFLRYDNLKIYYPNSVLATKPIMNYYRSPDMGEGIDFSIHVATPVEKLALMKERILRYIDNKKEHWYPGAMVVLRDVDDTNKLKVSIWLRHTLNFQDMGMRFVRRELVLQEMIKVLKDLDIEYRMLPLDVNVRNAPPIQSTRMPTTWSYS</sequence>
<evidence type="ECO:0000256" key="2">
    <source>
        <dbReference type="ARBA" id="ARBA00008017"/>
    </source>
</evidence>
<dbReference type="FunFam" id="2.30.30.60:FF:000003">
    <property type="entry name" value="Predicted mechanosensitive ion channel"/>
    <property type="match status" value="1"/>
</dbReference>
<feature type="compositionally biased region" description="Polar residues" evidence="8">
    <location>
        <begin position="187"/>
        <end position="196"/>
    </location>
</feature>
<comment type="subcellular location">
    <subcellularLocation>
        <location evidence="1">Membrane</location>
        <topology evidence="1">Multi-pass membrane protein</topology>
    </subcellularLocation>
</comment>
<protein>
    <recommendedName>
        <fullName evidence="7">Mechanosensitive ion channel protein</fullName>
    </recommendedName>
</protein>
<feature type="transmembrane region" description="Helical" evidence="9">
    <location>
        <begin position="748"/>
        <end position="771"/>
    </location>
</feature>
<keyword evidence="5 9" id="KW-1133">Transmembrane helix</keyword>
<organism evidence="11">
    <name type="scientific">Arundo donax</name>
    <name type="common">Giant reed</name>
    <name type="synonym">Donax arundinaceus</name>
    <dbReference type="NCBI Taxonomy" id="35708"/>
    <lineage>
        <taxon>Eukaryota</taxon>
        <taxon>Viridiplantae</taxon>
        <taxon>Streptophyta</taxon>
        <taxon>Embryophyta</taxon>
        <taxon>Tracheophyta</taxon>
        <taxon>Spermatophyta</taxon>
        <taxon>Magnoliopsida</taxon>
        <taxon>Liliopsida</taxon>
        <taxon>Poales</taxon>
        <taxon>Poaceae</taxon>
        <taxon>PACMAD clade</taxon>
        <taxon>Arundinoideae</taxon>
        <taxon>Arundineae</taxon>
        <taxon>Arundo</taxon>
    </lineage>
</organism>
<feature type="transmembrane region" description="Helical" evidence="9">
    <location>
        <begin position="415"/>
        <end position="441"/>
    </location>
</feature>
<dbReference type="InterPro" id="IPR016688">
    <property type="entry name" value="MscS-like_plants/fungi"/>
</dbReference>
<feature type="compositionally biased region" description="Basic and acidic residues" evidence="8">
    <location>
        <begin position="224"/>
        <end position="236"/>
    </location>
</feature>
<feature type="transmembrane region" description="Helical" evidence="9">
    <location>
        <begin position="343"/>
        <end position="366"/>
    </location>
</feature>
<evidence type="ECO:0000256" key="7">
    <source>
        <dbReference type="PIRNR" id="PIRNR017209"/>
    </source>
</evidence>
<reference evidence="11" key="1">
    <citation type="submission" date="2014-09" db="EMBL/GenBank/DDBJ databases">
        <authorList>
            <person name="Magalhaes I.L.F."/>
            <person name="Oliveira U."/>
            <person name="Santos F.R."/>
            <person name="Vidigal T.H.D.A."/>
            <person name="Brescovit A.D."/>
            <person name="Santos A.J."/>
        </authorList>
    </citation>
    <scope>NUCLEOTIDE SEQUENCE</scope>
    <source>
        <tissue evidence="11">Shoot tissue taken approximately 20 cm above the soil surface</tissue>
    </source>
</reference>
<dbReference type="InterPro" id="IPR023408">
    <property type="entry name" value="MscS_beta-dom_sf"/>
</dbReference>
<proteinExistence type="inferred from homology"/>
<evidence type="ECO:0000256" key="3">
    <source>
        <dbReference type="ARBA" id="ARBA00022448"/>
    </source>
</evidence>
<feature type="region of interest" description="Disordered" evidence="8">
    <location>
        <begin position="183"/>
        <end position="321"/>
    </location>
</feature>
<comment type="similarity">
    <text evidence="2 7">Belongs to the MscS (TC 1.A.23) family.</text>
</comment>
<dbReference type="GO" id="GO:0005886">
    <property type="term" value="C:plasma membrane"/>
    <property type="evidence" value="ECO:0007669"/>
    <property type="project" value="UniProtKB-UniRule"/>
</dbReference>
<reference evidence="11" key="2">
    <citation type="journal article" date="2015" name="Data Brief">
        <title>Shoot transcriptome of the giant reed, Arundo donax.</title>
        <authorList>
            <person name="Barrero R.A."/>
            <person name="Guerrero F.D."/>
            <person name="Moolhuijzen P."/>
            <person name="Goolsby J.A."/>
            <person name="Tidwell J."/>
            <person name="Bellgard S.E."/>
            <person name="Bellgard M.I."/>
        </authorList>
    </citation>
    <scope>NUCLEOTIDE SEQUENCE</scope>
    <source>
        <tissue evidence="11">Shoot tissue taken approximately 20 cm above the soil surface</tissue>
    </source>
</reference>
<feature type="compositionally biased region" description="Basic and acidic residues" evidence="8">
    <location>
        <begin position="197"/>
        <end position="210"/>
    </location>
</feature>
<feature type="transmembrane region" description="Helical" evidence="9">
    <location>
        <begin position="717"/>
        <end position="742"/>
    </location>
</feature>
<keyword evidence="3" id="KW-0813">Transport</keyword>
<feature type="domain" description="Mechanosensitive ion channel MscS" evidence="10">
    <location>
        <begin position="767"/>
        <end position="824"/>
    </location>
</feature>
<feature type="compositionally biased region" description="Polar residues" evidence="8">
    <location>
        <begin position="59"/>
        <end position="83"/>
    </location>
</feature>
<dbReference type="GO" id="GO:0050982">
    <property type="term" value="P:detection of mechanical stimulus"/>
    <property type="evidence" value="ECO:0007669"/>
    <property type="project" value="UniProtKB-ARBA"/>
</dbReference>
<dbReference type="InterPro" id="IPR006685">
    <property type="entry name" value="MscS_channel_2nd"/>
</dbReference>
<dbReference type="GO" id="GO:0006820">
    <property type="term" value="P:monoatomic anion transport"/>
    <property type="evidence" value="ECO:0007669"/>
    <property type="project" value="TreeGrafter"/>
</dbReference>
<evidence type="ECO:0000256" key="5">
    <source>
        <dbReference type="ARBA" id="ARBA00022989"/>
    </source>
</evidence>
<keyword evidence="4 9" id="KW-0812">Transmembrane</keyword>
<dbReference type="GO" id="GO:0008381">
    <property type="term" value="F:mechanosensitive monoatomic ion channel activity"/>
    <property type="evidence" value="ECO:0007669"/>
    <property type="project" value="TreeGrafter"/>
</dbReference>